<dbReference type="PANTHER" id="PTHR20923:SF1">
    <property type="entry name" value="G PATCH DOMAIN AND ANKYRIN REPEAT-CONTAINING PROTEIN 1"/>
    <property type="match status" value="1"/>
</dbReference>
<dbReference type="PROSITE" id="PS50174">
    <property type="entry name" value="G_PATCH"/>
    <property type="match status" value="1"/>
</dbReference>
<gene>
    <name evidence="4" type="primary">106080780</name>
</gene>
<dbReference type="Gene3D" id="1.25.40.20">
    <property type="entry name" value="Ankyrin repeat-containing domain"/>
    <property type="match status" value="1"/>
</dbReference>
<dbReference type="STRING" id="35570.A0A1I8Q577"/>
<dbReference type="InterPro" id="IPR036770">
    <property type="entry name" value="Ankyrin_rpt-contain_sf"/>
</dbReference>
<dbReference type="EnsemblMetazoa" id="SCAU014018-RA">
    <property type="protein sequence ID" value="SCAU014018-PA"/>
    <property type="gene ID" value="SCAU014018"/>
</dbReference>
<dbReference type="Pfam" id="PF01585">
    <property type="entry name" value="G-patch"/>
    <property type="match status" value="1"/>
</dbReference>
<keyword evidence="5" id="KW-1185">Reference proteome</keyword>
<proteinExistence type="predicted"/>
<dbReference type="InterPro" id="IPR000467">
    <property type="entry name" value="G_patch_dom"/>
</dbReference>
<dbReference type="SUPFAM" id="SSF57667">
    <property type="entry name" value="beta-beta-alpha zinc fingers"/>
    <property type="match status" value="1"/>
</dbReference>
<reference evidence="4" key="1">
    <citation type="submission" date="2020-05" db="UniProtKB">
        <authorList>
            <consortium name="EnsemblMetazoa"/>
        </authorList>
    </citation>
    <scope>IDENTIFICATION</scope>
    <source>
        <strain evidence="4">USDA</strain>
    </source>
</reference>
<dbReference type="InterPro" id="IPR036236">
    <property type="entry name" value="Znf_C2H2_sf"/>
</dbReference>
<evidence type="ECO:0000259" key="3">
    <source>
        <dbReference type="PROSITE" id="PS50174"/>
    </source>
</evidence>
<dbReference type="VEuPathDB" id="VectorBase:SCAU014018"/>
<dbReference type="KEGG" id="scac:106080780"/>
<evidence type="ECO:0000313" key="4">
    <source>
        <dbReference type="EnsemblMetazoa" id="SCAU014018-PA"/>
    </source>
</evidence>
<feature type="domain" description="G-patch" evidence="3">
    <location>
        <begin position="250"/>
        <end position="296"/>
    </location>
</feature>
<feature type="region of interest" description="Disordered" evidence="2">
    <location>
        <begin position="311"/>
        <end position="333"/>
    </location>
</feature>
<evidence type="ECO:0000313" key="5">
    <source>
        <dbReference type="Proteomes" id="UP000095300"/>
    </source>
</evidence>
<dbReference type="InterPro" id="IPR002110">
    <property type="entry name" value="Ankyrin_rpt"/>
</dbReference>
<protein>
    <recommendedName>
        <fullName evidence="3">G-patch domain-containing protein</fullName>
    </recommendedName>
</protein>
<dbReference type="Pfam" id="PF12796">
    <property type="entry name" value="Ank_2"/>
    <property type="match status" value="1"/>
</dbReference>
<dbReference type="PROSITE" id="PS50088">
    <property type="entry name" value="ANK_REPEAT"/>
    <property type="match status" value="1"/>
</dbReference>
<evidence type="ECO:0000256" key="1">
    <source>
        <dbReference type="PROSITE-ProRule" id="PRU00023"/>
    </source>
</evidence>
<name>A0A1I8Q577_STOCA</name>
<dbReference type="SUPFAM" id="SSF48403">
    <property type="entry name" value="Ankyrin repeat"/>
    <property type="match status" value="1"/>
</dbReference>
<dbReference type="GO" id="GO:0003676">
    <property type="term" value="F:nucleic acid binding"/>
    <property type="evidence" value="ECO:0007669"/>
    <property type="project" value="InterPro"/>
</dbReference>
<dbReference type="SMART" id="SM00443">
    <property type="entry name" value="G_patch"/>
    <property type="match status" value="1"/>
</dbReference>
<feature type="repeat" description="ANK" evidence="1">
    <location>
        <begin position="130"/>
        <end position="162"/>
    </location>
</feature>
<dbReference type="OrthoDB" id="4735278at2759"/>
<dbReference type="SMART" id="SM00248">
    <property type="entry name" value="ANK"/>
    <property type="match status" value="1"/>
</dbReference>
<keyword evidence="1" id="KW-0040">ANK repeat</keyword>
<accession>A0A1I8Q577</accession>
<sequence>MEENMGEQLHPNWRALSTIHIPIKRFIREGIYETHQGTHSSTSKERYQIEGVNGGEIKEFYESLTKTENRHVKEPKTKASPCYRPNSASRLSLREPFDINKYQRYALENNVEKLRQLNFEGQDVNACDAYGWTTLMMAACEGNVEAVKYLLELGVDRDIKDKAGIMAKDLARKKGHFHIEQMLETFWRHLDGSSTSSDEEGNQLEPFYCDICQRTFSETTRKGHMSSTVHQFNTKSSLSDNRLQKFNISARNKGLLLMMKQGWDRESGLGPSQSGRLYPVKTVIRKQRTGLGIEQEPARVTHFQAFDKKAVQRQNSQYYKKKPRNRNDMRREKVREWKREKRLRNELN</sequence>
<dbReference type="AlphaFoldDB" id="A0A1I8Q577"/>
<dbReference type="PANTHER" id="PTHR20923">
    <property type="entry name" value="BAT4 PROTEIN-RELATED"/>
    <property type="match status" value="1"/>
</dbReference>
<dbReference type="Proteomes" id="UP000095300">
    <property type="component" value="Unassembled WGS sequence"/>
</dbReference>
<evidence type="ECO:0000256" key="2">
    <source>
        <dbReference type="SAM" id="MobiDB-lite"/>
    </source>
</evidence>
<organism evidence="4 5">
    <name type="scientific">Stomoxys calcitrans</name>
    <name type="common">Stable fly</name>
    <name type="synonym">Conops calcitrans</name>
    <dbReference type="NCBI Taxonomy" id="35570"/>
    <lineage>
        <taxon>Eukaryota</taxon>
        <taxon>Metazoa</taxon>
        <taxon>Ecdysozoa</taxon>
        <taxon>Arthropoda</taxon>
        <taxon>Hexapoda</taxon>
        <taxon>Insecta</taxon>
        <taxon>Pterygota</taxon>
        <taxon>Neoptera</taxon>
        <taxon>Endopterygota</taxon>
        <taxon>Diptera</taxon>
        <taxon>Brachycera</taxon>
        <taxon>Muscomorpha</taxon>
        <taxon>Muscoidea</taxon>
        <taxon>Muscidae</taxon>
        <taxon>Stomoxys</taxon>
    </lineage>
</organism>
<dbReference type="InterPro" id="IPR039146">
    <property type="entry name" value="GPANK1"/>
</dbReference>
<dbReference type="PROSITE" id="PS50297">
    <property type="entry name" value="ANK_REP_REGION"/>
    <property type="match status" value="1"/>
</dbReference>